<name>A0AB39YNE1_9MICC</name>
<dbReference type="RefSeq" id="WP_280624910.1">
    <property type="nucleotide sequence ID" value="NZ_CP165735.1"/>
</dbReference>
<keyword evidence="3" id="KW-0808">Transferase</keyword>
<dbReference type="PANTHER" id="PTHR41700">
    <property type="entry name" value="GCN5-RELATED N-ACETYLTRANSFERASE"/>
    <property type="match status" value="1"/>
</dbReference>
<dbReference type="InterPro" id="IPR038764">
    <property type="entry name" value="GNAT_N_AcTrfase_prd"/>
</dbReference>
<evidence type="ECO:0000256" key="1">
    <source>
        <dbReference type="SAM" id="MobiDB-lite"/>
    </source>
</evidence>
<reference evidence="3" key="1">
    <citation type="submission" date="2024-07" db="EMBL/GenBank/DDBJ databases">
        <authorList>
            <person name="Li J."/>
            <person name="Wei H."/>
            <person name="Ma J."/>
        </authorList>
    </citation>
    <scope>NUCLEOTIDE SEQUENCE</scope>
    <source>
        <strain evidence="3">AMU7</strain>
    </source>
</reference>
<dbReference type="Pfam" id="PF00583">
    <property type="entry name" value="Acetyltransf_1"/>
    <property type="match status" value="1"/>
</dbReference>
<evidence type="ECO:0000313" key="3">
    <source>
        <dbReference type="EMBL" id="XDV71448.1"/>
    </source>
</evidence>
<evidence type="ECO:0000259" key="2">
    <source>
        <dbReference type="PROSITE" id="PS51186"/>
    </source>
</evidence>
<feature type="region of interest" description="Disordered" evidence="1">
    <location>
        <begin position="238"/>
        <end position="261"/>
    </location>
</feature>
<protein>
    <submittedName>
        <fullName evidence="3">GNAT family N-acetyltransferase</fullName>
        <ecNumber evidence="3">2.3.1.-</ecNumber>
    </submittedName>
</protein>
<feature type="domain" description="N-acetyltransferase" evidence="2">
    <location>
        <begin position="8"/>
        <end position="163"/>
    </location>
</feature>
<gene>
    <name evidence="3" type="ORF">ABQM86_21230</name>
</gene>
<dbReference type="EC" id="2.3.1.-" evidence="3"/>
<keyword evidence="3" id="KW-0012">Acyltransferase</keyword>
<organism evidence="3">
    <name type="scientific">Paenarthrobacter sp. AMU7</name>
    <dbReference type="NCBI Taxonomy" id="3162492"/>
    <lineage>
        <taxon>Bacteria</taxon>
        <taxon>Bacillati</taxon>
        <taxon>Actinomycetota</taxon>
        <taxon>Actinomycetes</taxon>
        <taxon>Micrococcales</taxon>
        <taxon>Micrococcaceae</taxon>
        <taxon>Paenarthrobacter</taxon>
    </lineage>
</organism>
<proteinExistence type="predicted"/>
<sequence>MKTHHLVATVQALTSGQHLTQAALLYRTVFGYTDPVDGISPRLLRSLVDNGGLVVGALDSNNEVVGFSYGFLGTDAQGTFHYSQAAAVSASFQGQQLGRRLKQEQARLATLQGLSRMQWAYDPVQVRNAHFNVNILGAYGIKFVPDYYQNGGSDRVIVQWDLSAPGATSAASANNPGGETFRVEVSRALAGIRDSQPEMAERMSSVIRKELQSGFERGLLLTSCELTDHVTATYVFTSGPRNNAAHGESPTMPDNSRRMPA</sequence>
<dbReference type="InterPro" id="IPR000182">
    <property type="entry name" value="GNAT_dom"/>
</dbReference>
<dbReference type="PROSITE" id="PS51186">
    <property type="entry name" value="GNAT"/>
    <property type="match status" value="1"/>
</dbReference>
<dbReference type="Gene3D" id="3.40.630.30">
    <property type="match status" value="1"/>
</dbReference>
<dbReference type="SUPFAM" id="SSF55729">
    <property type="entry name" value="Acyl-CoA N-acyltransferases (Nat)"/>
    <property type="match status" value="1"/>
</dbReference>
<dbReference type="EMBL" id="CP165735">
    <property type="protein sequence ID" value="XDV71448.1"/>
    <property type="molecule type" value="Genomic_DNA"/>
</dbReference>
<accession>A0AB39YNE1</accession>
<dbReference type="AlphaFoldDB" id="A0AB39YNE1"/>
<dbReference type="InterPro" id="IPR016181">
    <property type="entry name" value="Acyl_CoA_acyltransferase"/>
</dbReference>
<dbReference type="PANTHER" id="PTHR41700:SF1">
    <property type="entry name" value="N-ACETYLTRANSFERASE DOMAIN-CONTAINING PROTEIN"/>
    <property type="match status" value="1"/>
</dbReference>
<dbReference type="GO" id="GO:0016747">
    <property type="term" value="F:acyltransferase activity, transferring groups other than amino-acyl groups"/>
    <property type="evidence" value="ECO:0007669"/>
    <property type="project" value="InterPro"/>
</dbReference>